<name>A0A8J6N0K2_9DELT</name>
<comment type="caution">
    <text evidence="2">The sequence shown here is derived from an EMBL/GenBank/DDBJ whole genome shotgun (WGS) entry which is preliminary data.</text>
</comment>
<dbReference type="InterPro" id="IPR006016">
    <property type="entry name" value="UspA"/>
</dbReference>
<organism evidence="2 3">
    <name type="scientific">Candidatus Desulfacyla euxinica</name>
    <dbReference type="NCBI Taxonomy" id="2841693"/>
    <lineage>
        <taxon>Bacteria</taxon>
        <taxon>Deltaproteobacteria</taxon>
        <taxon>Candidatus Desulfacyla</taxon>
    </lineage>
</organism>
<reference evidence="2 3" key="1">
    <citation type="submission" date="2020-08" db="EMBL/GenBank/DDBJ databases">
        <title>Bridging the membrane lipid divide: bacteria of the FCB group superphylum have the potential to synthesize archaeal ether lipids.</title>
        <authorList>
            <person name="Villanueva L."/>
            <person name="Von Meijenfeldt F.A.B."/>
            <person name="Westbye A.B."/>
            <person name="Yadav S."/>
            <person name="Hopmans E.C."/>
            <person name="Dutilh B.E."/>
            <person name="Sinninghe Damste J.S."/>
        </authorList>
    </citation>
    <scope>NUCLEOTIDE SEQUENCE [LARGE SCALE GENOMIC DNA]</scope>
    <source>
        <strain evidence="2">NIOZ-UU27</strain>
    </source>
</reference>
<proteinExistence type="predicted"/>
<evidence type="ECO:0000259" key="1">
    <source>
        <dbReference type="Pfam" id="PF00582"/>
    </source>
</evidence>
<dbReference type="Pfam" id="PF00582">
    <property type="entry name" value="Usp"/>
    <property type="match status" value="1"/>
</dbReference>
<protein>
    <submittedName>
        <fullName evidence="2">Universal stress protein</fullName>
    </submittedName>
</protein>
<dbReference type="Gene3D" id="3.40.50.620">
    <property type="entry name" value="HUPs"/>
    <property type="match status" value="1"/>
</dbReference>
<dbReference type="Proteomes" id="UP000650524">
    <property type="component" value="Unassembled WGS sequence"/>
</dbReference>
<sequence length="128" mass="14020">MKIIVPSAGPVPDQRTAGYVINIAKRLNAQLVVLRVLMEKETEAVGEQSLSLFIEKGKKEKVPVIGILRRGDIASVIIEVAEEKSVDLIILGVSRGEIVAEWLNAEAMEKTDIPVLIIPKWVPPADRS</sequence>
<feature type="domain" description="UspA" evidence="1">
    <location>
        <begin position="2"/>
        <end position="95"/>
    </location>
</feature>
<dbReference type="EMBL" id="JACNJD010000245">
    <property type="protein sequence ID" value="MBC8177926.1"/>
    <property type="molecule type" value="Genomic_DNA"/>
</dbReference>
<dbReference type="AlphaFoldDB" id="A0A8J6N0K2"/>
<dbReference type="CDD" id="cd00293">
    <property type="entry name" value="USP-like"/>
    <property type="match status" value="1"/>
</dbReference>
<accession>A0A8J6N0K2</accession>
<dbReference type="SUPFAM" id="SSF52402">
    <property type="entry name" value="Adenine nucleotide alpha hydrolases-like"/>
    <property type="match status" value="1"/>
</dbReference>
<evidence type="ECO:0000313" key="3">
    <source>
        <dbReference type="Proteomes" id="UP000650524"/>
    </source>
</evidence>
<gene>
    <name evidence="2" type="ORF">H8E19_11030</name>
</gene>
<evidence type="ECO:0000313" key="2">
    <source>
        <dbReference type="EMBL" id="MBC8177926.1"/>
    </source>
</evidence>
<dbReference type="InterPro" id="IPR014729">
    <property type="entry name" value="Rossmann-like_a/b/a_fold"/>
</dbReference>